<gene>
    <name evidence="8" type="ORF">SAMN05660226_02517</name>
</gene>
<dbReference type="Pfam" id="PF02687">
    <property type="entry name" value="FtsX"/>
    <property type="match status" value="1"/>
</dbReference>
<keyword evidence="3 6" id="KW-0812">Transmembrane</keyword>
<accession>A0A1T5D078</accession>
<dbReference type="AlphaFoldDB" id="A0A1T5D078"/>
<keyword evidence="5 6" id="KW-0472">Membrane</keyword>
<dbReference type="InterPro" id="IPR050250">
    <property type="entry name" value="Macrolide_Exporter_MacB"/>
</dbReference>
<feature type="transmembrane region" description="Helical" evidence="6">
    <location>
        <begin position="34"/>
        <end position="53"/>
    </location>
</feature>
<reference evidence="8 9" key="1">
    <citation type="submission" date="2017-02" db="EMBL/GenBank/DDBJ databases">
        <authorList>
            <person name="Peterson S.W."/>
        </authorList>
    </citation>
    <scope>NUCLEOTIDE SEQUENCE [LARGE SCALE GENOMIC DNA]</scope>
    <source>
        <strain evidence="8 9">DSM 22899</strain>
    </source>
</reference>
<keyword evidence="2" id="KW-1003">Cell membrane</keyword>
<dbReference type="PANTHER" id="PTHR30572">
    <property type="entry name" value="MEMBRANE COMPONENT OF TRANSPORTER-RELATED"/>
    <property type="match status" value="1"/>
</dbReference>
<name>A0A1T5D078_9SPHI</name>
<dbReference type="EMBL" id="FUYS01000005">
    <property type="protein sequence ID" value="SKB65114.1"/>
    <property type="molecule type" value="Genomic_DNA"/>
</dbReference>
<evidence type="ECO:0000256" key="3">
    <source>
        <dbReference type="ARBA" id="ARBA00022692"/>
    </source>
</evidence>
<dbReference type="STRING" id="623280.SAMN05660226_02517"/>
<feature type="domain" description="ABC3 transporter permease C-terminal" evidence="7">
    <location>
        <begin position="3"/>
        <end position="98"/>
    </location>
</feature>
<evidence type="ECO:0000256" key="2">
    <source>
        <dbReference type="ARBA" id="ARBA00022475"/>
    </source>
</evidence>
<evidence type="ECO:0000256" key="6">
    <source>
        <dbReference type="SAM" id="Phobius"/>
    </source>
</evidence>
<dbReference type="Proteomes" id="UP000190541">
    <property type="component" value="Unassembled WGS sequence"/>
</dbReference>
<evidence type="ECO:0000256" key="5">
    <source>
        <dbReference type="ARBA" id="ARBA00023136"/>
    </source>
</evidence>
<evidence type="ECO:0000259" key="7">
    <source>
        <dbReference type="Pfam" id="PF02687"/>
    </source>
</evidence>
<keyword evidence="4 6" id="KW-1133">Transmembrane helix</keyword>
<evidence type="ECO:0000256" key="4">
    <source>
        <dbReference type="ARBA" id="ARBA00022989"/>
    </source>
</evidence>
<sequence length="105" mass="11925">MSAYNVSIRQKEMSIRKVLGASVSQLFIQLNKPFLRILMLANLIALPLAYLLVDRWLSSFAYRITVHWWMFAVAGFFALLIALFTVSYQSARAARANPVDSLKEA</sequence>
<dbReference type="GO" id="GO:0005886">
    <property type="term" value="C:plasma membrane"/>
    <property type="evidence" value="ECO:0007669"/>
    <property type="project" value="UniProtKB-SubCell"/>
</dbReference>
<evidence type="ECO:0000313" key="9">
    <source>
        <dbReference type="Proteomes" id="UP000190541"/>
    </source>
</evidence>
<organism evidence="8 9">
    <name type="scientific">Parapedobacter luteus</name>
    <dbReference type="NCBI Taxonomy" id="623280"/>
    <lineage>
        <taxon>Bacteria</taxon>
        <taxon>Pseudomonadati</taxon>
        <taxon>Bacteroidota</taxon>
        <taxon>Sphingobacteriia</taxon>
        <taxon>Sphingobacteriales</taxon>
        <taxon>Sphingobacteriaceae</taxon>
        <taxon>Parapedobacter</taxon>
    </lineage>
</organism>
<feature type="transmembrane region" description="Helical" evidence="6">
    <location>
        <begin position="65"/>
        <end position="86"/>
    </location>
</feature>
<dbReference type="GO" id="GO:0022857">
    <property type="term" value="F:transmembrane transporter activity"/>
    <property type="evidence" value="ECO:0007669"/>
    <property type="project" value="TreeGrafter"/>
</dbReference>
<comment type="subcellular location">
    <subcellularLocation>
        <location evidence="1">Cell membrane</location>
        <topology evidence="1">Multi-pass membrane protein</topology>
    </subcellularLocation>
</comment>
<dbReference type="InterPro" id="IPR003838">
    <property type="entry name" value="ABC3_permease_C"/>
</dbReference>
<protein>
    <submittedName>
        <fullName evidence="8">FtsX-like permease family protein</fullName>
    </submittedName>
</protein>
<proteinExistence type="predicted"/>
<evidence type="ECO:0000256" key="1">
    <source>
        <dbReference type="ARBA" id="ARBA00004651"/>
    </source>
</evidence>
<dbReference type="PANTHER" id="PTHR30572:SF18">
    <property type="entry name" value="ABC-TYPE MACROLIDE FAMILY EXPORT SYSTEM PERMEASE COMPONENT 2"/>
    <property type="match status" value="1"/>
</dbReference>
<evidence type="ECO:0000313" key="8">
    <source>
        <dbReference type="EMBL" id="SKB65114.1"/>
    </source>
</evidence>
<keyword evidence="9" id="KW-1185">Reference proteome</keyword>